<dbReference type="PANTHER" id="PTHR47669:SF1">
    <property type="entry name" value="PHOSPHATIDYLINOSITOL TRANSFER PROTEIN SFH5"/>
    <property type="match status" value="1"/>
</dbReference>
<sequence>MWGVELTNSFDVPTSIVLEKFLRANTQDIAKAKAQLSGALKWRKQMQPRKLLAETEFNEAKFGGLGFVTVYPKTESHEKEIVTWNIYGGVKNKQETFGDVQEFVKWRAALMELSLKELDLASATVPIPQNGVDPYRMVQVHDYLNVSFLRMDPAVKAASKETIQIFSMAYPELLKEKFFVNVPLVMGWVFAAMKLFLSAETVKKFHPLSYGSNLAGELPGWGQELPTAYGGKGKDIKEGLTVKYAAAEAPVKDETK</sequence>
<evidence type="ECO:0000256" key="14">
    <source>
        <dbReference type="ARBA" id="ARBA00024180"/>
    </source>
</evidence>
<keyword evidence="18" id="KW-1185">Reference proteome</keyword>
<evidence type="ECO:0000256" key="8">
    <source>
        <dbReference type="ARBA" id="ARBA00022824"/>
    </source>
</evidence>
<dbReference type="GO" id="GO:0005789">
    <property type="term" value="C:endoplasmic reticulum membrane"/>
    <property type="evidence" value="ECO:0007669"/>
    <property type="project" value="UniProtKB-SubCell"/>
</dbReference>
<dbReference type="AlphaFoldDB" id="A0A2J6SPF1"/>
<dbReference type="InterPro" id="IPR001251">
    <property type="entry name" value="CRAL-TRIO_dom"/>
</dbReference>
<dbReference type="GO" id="GO:0043001">
    <property type="term" value="P:Golgi to plasma membrane protein transport"/>
    <property type="evidence" value="ECO:0007669"/>
    <property type="project" value="TreeGrafter"/>
</dbReference>
<dbReference type="InterPro" id="IPR036273">
    <property type="entry name" value="CRAL/TRIO_N_dom_sf"/>
</dbReference>
<evidence type="ECO:0000256" key="11">
    <source>
        <dbReference type="ARBA" id="ARBA00023055"/>
    </source>
</evidence>
<dbReference type="EMBL" id="KZ613895">
    <property type="protein sequence ID" value="PMD52648.1"/>
    <property type="molecule type" value="Genomic_DNA"/>
</dbReference>
<dbReference type="SUPFAM" id="SSF46938">
    <property type="entry name" value="CRAL/TRIO N-terminal domain"/>
    <property type="match status" value="1"/>
</dbReference>
<reference evidence="17 18" key="1">
    <citation type="submission" date="2016-04" db="EMBL/GenBank/DDBJ databases">
        <title>A degradative enzymes factory behind the ericoid mycorrhizal symbiosis.</title>
        <authorList>
            <consortium name="DOE Joint Genome Institute"/>
            <person name="Martino E."/>
            <person name="Morin E."/>
            <person name="Grelet G."/>
            <person name="Kuo A."/>
            <person name="Kohler A."/>
            <person name="Daghino S."/>
            <person name="Barry K."/>
            <person name="Choi C."/>
            <person name="Cichocki N."/>
            <person name="Clum A."/>
            <person name="Copeland A."/>
            <person name="Hainaut M."/>
            <person name="Haridas S."/>
            <person name="Labutti K."/>
            <person name="Lindquist E."/>
            <person name="Lipzen A."/>
            <person name="Khouja H.-R."/>
            <person name="Murat C."/>
            <person name="Ohm R."/>
            <person name="Olson A."/>
            <person name="Spatafora J."/>
            <person name="Veneault-Fourrey C."/>
            <person name="Henrissat B."/>
            <person name="Grigoriev I."/>
            <person name="Martin F."/>
            <person name="Perotto S."/>
        </authorList>
    </citation>
    <scope>NUCLEOTIDE SEQUENCE [LARGE SCALE GENOMIC DNA]</scope>
    <source>
        <strain evidence="17 18">E</strain>
    </source>
</reference>
<protein>
    <recommendedName>
        <fullName evidence="15">Phosphatidylinositol transfer protein SFH5</fullName>
        <shortName evidence="15">PITP SFH5</shortName>
    </recommendedName>
</protein>
<comment type="similarity">
    <text evidence="3 15">Belongs to the SFH5 family.</text>
</comment>
<gene>
    <name evidence="17" type="ORF">K444DRAFT_619357</name>
</gene>
<evidence type="ECO:0000256" key="6">
    <source>
        <dbReference type="ARBA" id="ARBA00022617"/>
    </source>
</evidence>
<dbReference type="FunCoup" id="A0A2J6SPF1">
    <property type="interactions" value="62"/>
</dbReference>
<keyword evidence="9 15" id="KW-0492">Microsome</keyword>
<dbReference type="RefSeq" id="XP_024729552.1">
    <property type="nucleotide sequence ID" value="XM_024881502.1"/>
</dbReference>
<feature type="domain" description="CRAL-TRIO" evidence="16">
    <location>
        <begin position="101"/>
        <end position="237"/>
    </location>
</feature>
<dbReference type="GO" id="GO:0032541">
    <property type="term" value="C:cortical endoplasmic reticulum"/>
    <property type="evidence" value="ECO:0007669"/>
    <property type="project" value="TreeGrafter"/>
</dbReference>
<evidence type="ECO:0000256" key="10">
    <source>
        <dbReference type="ARBA" id="ARBA00023004"/>
    </source>
</evidence>
<dbReference type="GO" id="GO:0005829">
    <property type="term" value="C:cytosol"/>
    <property type="evidence" value="ECO:0007669"/>
    <property type="project" value="TreeGrafter"/>
</dbReference>
<dbReference type="InterPro" id="IPR042938">
    <property type="entry name" value="Sfh5"/>
</dbReference>
<evidence type="ECO:0000259" key="16">
    <source>
        <dbReference type="PROSITE" id="PS50191"/>
    </source>
</evidence>
<dbReference type="CDD" id="cd00170">
    <property type="entry name" value="SEC14"/>
    <property type="match status" value="1"/>
</dbReference>
<evidence type="ECO:0000256" key="5">
    <source>
        <dbReference type="ARBA" id="ARBA00022490"/>
    </source>
</evidence>
<evidence type="ECO:0000313" key="17">
    <source>
        <dbReference type="EMBL" id="PMD52648.1"/>
    </source>
</evidence>
<dbReference type="GeneID" id="36589579"/>
<organism evidence="17 18">
    <name type="scientific">Hyaloscypha bicolor E</name>
    <dbReference type="NCBI Taxonomy" id="1095630"/>
    <lineage>
        <taxon>Eukaryota</taxon>
        <taxon>Fungi</taxon>
        <taxon>Dikarya</taxon>
        <taxon>Ascomycota</taxon>
        <taxon>Pezizomycotina</taxon>
        <taxon>Leotiomycetes</taxon>
        <taxon>Helotiales</taxon>
        <taxon>Hyaloscyphaceae</taxon>
        <taxon>Hyaloscypha</taxon>
        <taxon>Hyaloscypha bicolor</taxon>
    </lineage>
</organism>
<evidence type="ECO:0000256" key="13">
    <source>
        <dbReference type="ARBA" id="ARBA00024146"/>
    </source>
</evidence>
<evidence type="ECO:0000256" key="1">
    <source>
        <dbReference type="ARBA" id="ARBA00001970"/>
    </source>
</evidence>
<keyword evidence="12 15" id="KW-0472">Membrane</keyword>
<dbReference type="PROSITE" id="PS50191">
    <property type="entry name" value="CRAL_TRIO"/>
    <property type="match status" value="1"/>
</dbReference>
<keyword evidence="11 15" id="KW-0445">Lipid transport</keyword>
<evidence type="ECO:0000256" key="2">
    <source>
        <dbReference type="ARBA" id="ARBA00004406"/>
    </source>
</evidence>
<dbReference type="Proteomes" id="UP000235371">
    <property type="component" value="Unassembled WGS sequence"/>
</dbReference>
<accession>A0A2J6SPF1</accession>
<dbReference type="InterPro" id="IPR036865">
    <property type="entry name" value="CRAL-TRIO_dom_sf"/>
</dbReference>
<keyword evidence="5 15" id="KW-0963">Cytoplasm</keyword>
<dbReference type="GO" id="GO:0005886">
    <property type="term" value="C:plasma membrane"/>
    <property type="evidence" value="ECO:0007669"/>
    <property type="project" value="TreeGrafter"/>
</dbReference>
<dbReference type="Pfam" id="PF00650">
    <property type="entry name" value="CRAL_TRIO"/>
    <property type="match status" value="1"/>
</dbReference>
<dbReference type="GO" id="GO:0017157">
    <property type="term" value="P:regulation of exocytosis"/>
    <property type="evidence" value="ECO:0007669"/>
    <property type="project" value="TreeGrafter"/>
</dbReference>
<dbReference type="OrthoDB" id="75724at2759"/>
<evidence type="ECO:0000313" key="18">
    <source>
        <dbReference type="Proteomes" id="UP000235371"/>
    </source>
</evidence>
<name>A0A2J6SPF1_9HELO</name>
<keyword evidence="4 15" id="KW-0813">Transport</keyword>
<proteinExistence type="inferred from homology"/>
<dbReference type="GO" id="GO:0008526">
    <property type="term" value="F:phosphatidylinositol transfer activity"/>
    <property type="evidence" value="ECO:0007669"/>
    <property type="project" value="UniProtKB-UniRule"/>
</dbReference>
<dbReference type="STRING" id="1095630.A0A2J6SPF1"/>
<dbReference type="Gene3D" id="3.40.525.10">
    <property type="entry name" value="CRAL-TRIO lipid binding domain"/>
    <property type="match status" value="1"/>
</dbReference>
<keyword evidence="10" id="KW-0408">Iron</keyword>
<dbReference type="SMART" id="SM00516">
    <property type="entry name" value="SEC14"/>
    <property type="match status" value="1"/>
</dbReference>
<comment type="subcellular location">
    <subcellularLocation>
        <location evidence="15">Cytoplasm</location>
    </subcellularLocation>
    <subcellularLocation>
        <location evidence="2 15">Endoplasmic reticulum membrane</location>
        <topology evidence="2 15">Peripheral membrane protein</topology>
    </subcellularLocation>
    <subcellularLocation>
        <location evidence="15">Microsome membrane</location>
        <topology evidence="15">Peripheral membrane protein</topology>
    </subcellularLocation>
</comment>
<keyword evidence="7" id="KW-0479">Metal-binding</keyword>
<dbReference type="PANTHER" id="PTHR47669">
    <property type="entry name" value="PHOSPHATIDYLINOSITOL TRANSFER PROTEIN SFH5"/>
    <property type="match status" value="1"/>
</dbReference>
<evidence type="ECO:0000256" key="15">
    <source>
        <dbReference type="RuleBase" id="RU367059"/>
    </source>
</evidence>
<dbReference type="GO" id="GO:0046872">
    <property type="term" value="F:metal ion binding"/>
    <property type="evidence" value="ECO:0007669"/>
    <property type="project" value="UniProtKB-KW"/>
</dbReference>
<keyword evidence="6" id="KW-0349">Heme</keyword>
<evidence type="ECO:0000256" key="4">
    <source>
        <dbReference type="ARBA" id="ARBA00022448"/>
    </source>
</evidence>
<keyword evidence="8 15" id="KW-0256">Endoplasmic reticulum</keyword>
<comment type="catalytic activity">
    <reaction evidence="13">
        <text>a 1,2-diacyl-sn-glycero-3-phospho-(1D-myo-inositol)(in) = a 1,2-diacyl-sn-glycero-3-phospho-(1D-myo-inositol)(out)</text>
        <dbReference type="Rhea" id="RHEA:38691"/>
        <dbReference type="ChEBI" id="CHEBI:57880"/>
    </reaction>
    <physiologicalReaction direction="left-to-right" evidence="13">
        <dbReference type="Rhea" id="RHEA:38692"/>
    </physiologicalReaction>
</comment>
<dbReference type="SUPFAM" id="SSF52087">
    <property type="entry name" value="CRAL/TRIO domain"/>
    <property type="match status" value="1"/>
</dbReference>
<comment type="function">
    <text evidence="14">Non-classical phosphatidylinositol (PtdIns) transfer protein (PITP), which exhibits PtdIns-binding/transfer activity in the absence of detectable PtdCho-binding/transfer activity. Regulates PtdIns(4,5)P2 homeostasis at the plasma membrane. Heme-binding protein that may play a role in organic oxidant-induced stress responses.</text>
</comment>
<evidence type="ECO:0000256" key="7">
    <source>
        <dbReference type="ARBA" id="ARBA00022723"/>
    </source>
</evidence>
<evidence type="ECO:0000256" key="3">
    <source>
        <dbReference type="ARBA" id="ARBA00006667"/>
    </source>
</evidence>
<dbReference type="InParanoid" id="A0A2J6SPF1"/>
<evidence type="ECO:0000256" key="12">
    <source>
        <dbReference type="ARBA" id="ARBA00023136"/>
    </source>
</evidence>
<evidence type="ECO:0000256" key="9">
    <source>
        <dbReference type="ARBA" id="ARBA00022848"/>
    </source>
</evidence>
<comment type="cofactor">
    <cofactor evidence="1">
        <name>heme b</name>
        <dbReference type="ChEBI" id="CHEBI:60344"/>
    </cofactor>
</comment>